<dbReference type="InterPro" id="IPR003661">
    <property type="entry name" value="HisK_dim/P_dom"/>
</dbReference>
<proteinExistence type="predicted"/>
<keyword evidence="5" id="KW-0418">Kinase</keyword>
<dbReference type="PANTHER" id="PTHR43711">
    <property type="entry name" value="TWO-COMPONENT HISTIDINE KINASE"/>
    <property type="match status" value="1"/>
</dbReference>
<feature type="domain" description="Histidine kinase" evidence="7">
    <location>
        <begin position="405"/>
        <end position="544"/>
    </location>
</feature>
<dbReference type="EMBL" id="FP565575">
    <property type="protein sequence ID" value="CBE68360.1"/>
    <property type="molecule type" value="Genomic_DNA"/>
</dbReference>
<dbReference type="CDD" id="cd00082">
    <property type="entry name" value="HisKA"/>
    <property type="match status" value="1"/>
</dbReference>
<evidence type="ECO:0000259" key="7">
    <source>
        <dbReference type="PROSITE" id="PS50109"/>
    </source>
</evidence>
<dbReference type="PANTHER" id="PTHR43711:SF31">
    <property type="entry name" value="HISTIDINE KINASE"/>
    <property type="match status" value="1"/>
</dbReference>
<dbReference type="STRING" id="671143.DAMO_1300"/>
<dbReference type="SUPFAM" id="SSF55781">
    <property type="entry name" value="GAF domain-like"/>
    <property type="match status" value="2"/>
</dbReference>
<dbReference type="Proteomes" id="UP000006898">
    <property type="component" value="Chromosome"/>
</dbReference>
<dbReference type="PROSITE" id="PS50109">
    <property type="entry name" value="HIS_KIN"/>
    <property type="match status" value="1"/>
</dbReference>
<dbReference type="InterPro" id="IPR005467">
    <property type="entry name" value="His_kinase_dom"/>
</dbReference>
<dbReference type="AlphaFoldDB" id="D5MF31"/>
<dbReference type="eggNOG" id="COG2203">
    <property type="taxonomic scope" value="Bacteria"/>
</dbReference>
<name>D5MF31_METO1</name>
<dbReference type="Pfam" id="PF13185">
    <property type="entry name" value="GAF_2"/>
    <property type="match status" value="1"/>
</dbReference>
<dbReference type="Gene3D" id="1.10.287.130">
    <property type="match status" value="1"/>
</dbReference>
<organism evidence="8 9">
    <name type="scientific">Methylomirabilis oxygeniifera</name>
    <dbReference type="NCBI Taxonomy" id="671143"/>
    <lineage>
        <taxon>Bacteria</taxon>
        <taxon>Candidatus Methylomirabilota</taxon>
        <taxon>Candidatus Methylomirabilia</taxon>
        <taxon>Candidatus Methylomirabilales</taxon>
        <taxon>Candidatus Methylomirabilaceae</taxon>
        <taxon>Candidatus Methylomirabilis</taxon>
    </lineage>
</organism>
<protein>
    <recommendedName>
        <fullName evidence="2">histidine kinase</fullName>
        <ecNumber evidence="2">2.7.13.3</ecNumber>
    </recommendedName>
</protein>
<dbReference type="eggNOG" id="COG2205">
    <property type="taxonomic scope" value="Bacteria"/>
</dbReference>
<sequence>MSVLPFASPVLGHERTTPAVLLEIAQAVSSTLDLKELLKIIAQRAAAACGADVCSIFLCDASDERVVPVMSQAASGERLDELWEQFTQLGSQKGEQILAIIATIERRAPIVLDHPASSGLLPTRWIEAFRLKALLSVPLIRQDRVIGVLVLHQMEEGKPFTDIQVRLASAIASQVALAIDNARLFQATQERLRACETLLAVSRSVGSTLDLKETLLRVAKEAALAAEADSSGTYLFDSEQGVIRPFGGYNLPEWVSEPFQRIPLSLQALPLAQEGFERRAPVHSNDVPADPRYAHPAIRRLGFRSCLFAPMIVKDRVIGGLFLVWWEKSHTCTPEQIRLMDGLARQAALAIDNASAYHEIEKLNISLEDKIAKRTRDLSEMNQALEASHRRLQELDRAKSHFLLNVSHELRTPLTAIKGSVDNMLDEITGPLSEPQQRYLQRVKSNVDQLVRLINDLLDLARIEEGRVRITPTFFSVTGLAGELLETLRPMATEKDLRLQLADTEAPLIVYADRDKVSQILMNLIGNAIKFTPHSKQITVTARQVGTVECQC</sequence>
<dbReference type="Pfam" id="PF01590">
    <property type="entry name" value="GAF"/>
    <property type="match status" value="1"/>
</dbReference>
<evidence type="ECO:0000256" key="5">
    <source>
        <dbReference type="ARBA" id="ARBA00022777"/>
    </source>
</evidence>
<evidence type="ECO:0000256" key="2">
    <source>
        <dbReference type="ARBA" id="ARBA00012438"/>
    </source>
</evidence>
<dbReference type="SMART" id="SM00388">
    <property type="entry name" value="HisKA"/>
    <property type="match status" value="1"/>
</dbReference>
<dbReference type="GO" id="GO:0000155">
    <property type="term" value="F:phosphorelay sensor kinase activity"/>
    <property type="evidence" value="ECO:0007669"/>
    <property type="project" value="InterPro"/>
</dbReference>
<dbReference type="InterPro" id="IPR050736">
    <property type="entry name" value="Sensor_HK_Regulatory"/>
</dbReference>
<reference evidence="8 9" key="1">
    <citation type="journal article" date="2010" name="Nature">
        <title>Nitrite-driven anaerobic methane oxidation by oxygenic bacteria.</title>
        <authorList>
            <person name="Ettwig K.F."/>
            <person name="Butler M.K."/>
            <person name="Le Paslier D."/>
            <person name="Pelletier E."/>
            <person name="Mangenot S."/>
            <person name="Kuypers M.M.M."/>
            <person name="Schreiber F."/>
            <person name="Dutilh B.E."/>
            <person name="Zedelius J."/>
            <person name="de Beer D."/>
            <person name="Gloerich J."/>
            <person name="Wessels H.J.C.T."/>
            <person name="van Allen T."/>
            <person name="Luesken F."/>
            <person name="Wu M."/>
            <person name="van de Pas-Schoonen K.T."/>
            <person name="Op den Camp H.J.M."/>
            <person name="Janssen-Megens E.M."/>
            <person name="Francoijs K-J."/>
            <person name="Stunnenberg H."/>
            <person name="Weissenbach J."/>
            <person name="Jetten M.S.M."/>
            <person name="Strous M."/>
        </authorList>
    </citation>
    <scope>NUCLEOTIDE SEQUENCE [LARGE SCALE GENOMIC DNA]</scope>
</reference>
<gene>
    <name evidence="8" type="ORF">DAMO_1300</name>
</gene>
<dbReference type="SUPFAM" id="SSF55874">
    <property type="entry name" value="ATPase domain of HSP90 chaperone/DNA topoisomerase II/histidine kinase"/>
    <property type="match status" value="1"/>
</dbReference>
<evidence type="ECO:0000313" key="9">
    <source>
        <dbReference type="Proteomes" id="UP000006898"/>
    </source>
</evidence>
<evidence type="ECO:0000313" key="8">
    <source>
        <dbReference type="EMBL" id="CBE68360.1"/>
    </source>
</evidence>
<dbReference type="HOGENOM" id="CLU_493227_0_0_0"/>
<dbReference type="InterPro" id="IPR003018">
    <property type="entry name" value="GAF"/>
</dbReference>
<dbReference type="InterPro" id="IPR029016">
    <property type="entry name" value="GAF-like_dom_sf"/>
</dbReference>
<dbReference type="Gene3D" id="3.30.565.10">
    <property type="entry name" value="Histidine kinase-like ATPase, C-terminal domain"/>
    <property type="match status" value="1"/>
</dbReference>
<dbReference type="SMART" id="SM00065">
    <property type="entry name" value="GAF"/>
    <property type="match status" value="2"/>
</dbReference>
<comment type="catalytic activity">
    <reaction evidence="1">
        <text>ATP + protein L-histidine = ADP + protein N-phospho-L-histidine.</text>
        <dbReference type="EC" id="2.7.13.3"/>
    </reaction>
</comment>
<dbReference type="SUPFAM" id="SSF47384">
    <property type="entry name" value="Homodimeric domain of signal transducing histidine kinase"/>
    <property type="match status" value="1"/>
</dbReference>
<evidence type="ECO:0000256" key="6">
    <source>
        <dbReference type="ARBA" id="ARBA00023012"/>
    </source>
</evidence>
<dbReference type="InterPro" id="IPR036097">
    <property type="entry name" value="HisK_dim/P_sf"/>
</dbReference>
<keyword evidence="4" id="KW-0808">Transferase</keyword>
<evidence type="ECO:0000256" key="4">
    <source>
        <dbReference type="ARBA" id="ARBA00022679"/>
    </source>
</evidence>
<evidence type="ECO:0000256" key="1">
    <source>
        <dbReference type="ARBA" id="ARBA00000085"/>
    </source>
</evidence>
<dbReference type="FunFam" id="1.10.287.130:FF:000001">
    <property type="entry name" value="Two-component sensor histidine kinase"/>
    <property type="match status" value="1"/>
</dbReference>
<dbReference type="Pfam" id="PF00512">
    <property type="entry name" value="HisKA"/>
    <property type="match status" value="1"/>
</dbReference>
<dbReference type="KEGG" id="mox:DAMO_1300"/>
<keyword evidence="6" id="KW-0902">Two-component regulatory system</keyword>
<dbReference type="PATRIC" id="fig|671143.5.peg.1140"/>
<keyword evidence="3" id="KW-0597">Phosphoprotein</keyword>
<dbReference type="Gene3D" id="3.30.450.40">
    <property type="match status" value="2"/>
</dbReference>
<accession>D5MF31</accession>
<evidence type="ECO:0000256" key="3">
    <source>
        <dbReference type="ARBA" id="ARBA00022553"/>
    </source>
</evidence>
<dbReference type="InterPro" id="IPR036890">
    <property type="entry name" value="HATPase_C_sf"/>
</dbReference>
<dbReference type="EC" id="2.7.13.3" evidence="2"/>